<dbReference type="AlphaFoldDB" id="A0A2K1IBV0"/>
<evidence type="ECO:0000259" key="6">
    <source>
        <dbReference type="PROSITE" id="PS50888"/>
    </source>
</evidence>
<evidence type="ECO:0000256" key="1">
    <source>
        <dbReference type="ARBA" id="ARBA00004123"/>
    </source>
</evidence>
<dbReference type="GO" id="GO:0003700">
    <property type="term" value="F:DNA-binding transcription factor activity"/>
    <property type="evidence" value="ECO:0000318"/>
    <property type="project" value="GO_Central"/>
</dbReference>
<dbReference type="PROSITE" id="PS51671">
    <property type="entry name" value="ACT"/>
    <property type="match status" value="1"/>
</dbReference>
<dbReference type="InterPro" id="IPR025610">
    <property type="entry name" value="MYC/MYB_N"/>
</dbReference>
<dbReference type="RefSeq" id="XP_073387824.1">
    <property type="nucleotide sequence ID" value="XM_073531723.1"/>
</dbReference>
<dbReference type="SMART" id="SM00353">
    <property type="entry name" value="HLH"/>
    <property type="match status" value="1"/>
</dbReference>
<dbReference type="SUPFAM" id="SSF47459">
    <property type="entry name" value="HLH, helix-loop-helix DNA-binding domain"/>
    <property type="match status" value="1"/>
</dbReference>
<dbReference type="OrthoDB" id="1890947at2759"/>
<feature type="domain" description="ACT" evidence="7">
    <location>
        <begin position="429"/>
        <end position="504"/>
    </location>
</feature>
<dbReference type="Proteomes" id="UP000006727">
    <property type="component" value="Chromosome 26"/>
</dbReference>
<dbReference type="GO" id="GO:0046983">
    <property type="term" value="F:protein dimerization activity"/>
    <property type="evidence" value="ECO:0007669"/>
    <property type="project" value="InterPro"/>
</dbReference>
<feature type="region of interest" description="Disordered" evidence="5">
    <location>
        <begin position="242"/>
        <end position="299"/>
    </location>
</feature>
<evidence type="ECO:0000313" key="8">
    <source>
        <dbReference type="EMBL" id="PNR26734.1"/>
    </source>
</evidence>
<sequence>MSKPAGGVQEHLRSIVGPKGWDYAVFWQLHDETRSLDWTGCCCSGAEAAGNDVLVASSSSRFLESSTGCPDVKGFHPDTHICSLLASMPSSVSLDSGIQGRIFLGGQPKWVHMDPSMEGQDMAVQTKVCIPVQSGLVELGVANHVTENAALVQYVRGSCGEPWQSKQGSSSNTALDAASGGHGMMDQQAVKMYYSRHFPTNLENSWPSSHPWEQEDPMLESQLLGGMDQELIQLLGTNVHFPHHAGPMADSSPRGSGLSKDDGEVKQEIRGDSSDCSDPMEDDEEKGGPRSARRHLSKNLVAERKRRKKLNERLYSLRALVPKITKMDRASILGDAIEYVKELQQQVKELQEELLDSKENDMGTAGLGFEEAAVAAEEANLGGAIDIGRCSGKVDSQAVTIEVIDRKGDHELTQPMQVEVSKMDGRLFSLRIFCEKRPGVFVKLMQALDVLGLSVVHANITTFRGLVLNVFNAEVRDKELVGVEQMRDTLFEMASQSNHRSLALAATDPPASLQPSSMSGDRLETITEGSFP</sequence>
<keyword evidence="3" id="KW-0804">Transcription</keyword>
<dbReference type="EnsemblPlants" id="Pp3c26_4390V3.2">
    <property type="protein sequence ID" value="Pp3c26_4390V3.2"/>
    <property type="gene ID" value="Pp3c26_4390"/>
</dbReference>
<dbReference type="InterPro" id="IPR045865">
    <property type="entry name" value="ACT-like_dom_sf"/>
</dbReference>
<proteinExistence type="predicted"/>
<dbReference type="Pfam" id="PF14215">
    <property type="entry name" value="bHLH-MYC_N"/>
    <property type="match status" value="1"/>
</dbReference>
<evidence type="ECO:0000256" key="4">
    <source>
        <dbReference type="ARBA" id="ARBA00023242"/>
    </source>
</evidence>
<evidence type="ECO:0000259" key="7">
    <source>
        <dbReference type="PROSITE" id="PS51671"/>
    </source>
</evidence>
<keyword evidence="10" id="KW-1185">Reference proteome</keyword>
<evidence type="ECO:0008006" key="11">
    <source>
        <dbReference type="Google" id="ProtNLM"/>
    </source>
</evidence>
<dbReference type="RefSeq" id="XP_024366766.1">
    <property type="nucleotide sequence ID" value="XM_024510998.2"/>
</dbReference>
<protein>
    <recommendedName>
        <fullName evidence="11">BHLH domain-containing protein</fullName>
    </recommendedName>
</protein>
<dbReference type="EnsemblPlants" id="Pp3c26_4390V3.1">
    <property type="protein sequence ID" value="Pp3c26_4390V3.1"/>
    <property type="gene ID" value="Pp3c26_4390"/>
</dbReference>
<dbReference type="Pfam" id="PF00010">
    <property type="entry name" value="HLH"/>
    <property type="match status" value="1"/>
</dbReference>
<dbReference type="RefSeq" id="XP_024366769.1">
    <property type="nucleotide sequence ID" value="XM_024511001.2"/>
</dbReference>
<comment type="subcellular location">
    <subcellularLocation>
        <location evidence="1">Nucleus</location>
    </subcellularLocation>
</comment>
<dbReference type="Gramene" id="Pp3c26_4390V3.1">
    <property type="protein sequence ID" value="Pp3c26_4390V3.1"/>
    <property type="gene ID" value="Pp3c26_4390"/>
</dbReference>
<dbReference type="RefSeq" id="XP_073387822.1">
    <property type="nucleotide sequence ID" value="XM_073531721.1"/>
</dbReference>
<feature type="compositionally biased region" description="Polar residues" evidence="5">
    <location>
        <begin position="164"/>
        <end position="174"/>
    </location>
</feature>
<evidence type="ECO:0000313" key="9">
    <source>
        <dbReference type="EnsemblPlants" id="Pp3c26_4390V3.1"/>
    </source>
</evidence>
<feature type="domain" description="BHLH" evidence="6">
    <location>
        <begin position="294"/>
        <end position="343"/>
    </location>
</feature>
<evidence type="ECO:0000256" key="2">
    <source>
        <dbReference type="ARBA" id="ARBA00023015"/>
    </source>
</evidence>
<gene>
    <name evidence="9" type="primary">LOC112278018</name>
    <name evidence="8" type="ORF">PHYPA_030215</name>
</gene>
<dbReference type="Gene3D" id="4.10.280.10">
    <property type="entry name" value="Helix-loop-helix DNA-binding domain"/>
    <property type="match status" value="1"/>
</dbReference>
<reference evidence="8 10" key="2">
    <citation type="journal article" date="2018" name="Plant J.">
        <title>The Physcomitrella patens chromosome-scale assembly reveals moss genome structure and evolution.</title>
        <authorList>
            <person name="Lang D."/>
            <person name="Ullrich K.K."/>
            <person name="Murat F."/>
            <person name="Fuchs J."/>
            <person name="Jenkins J."/>
            <person name="Haas F.B."/>
            <person name="Piednoel M."/>
            <person name="Gundlach H."/>
            <person name="Van Bel M."/>
            <person name="Meyberg R."/>
            <person name="Vives C."/>
            <person name="Morata J."/>
            <person name="Symeonidi A."/>
            <person name="Hiss M."/>
            <person name="Muchero W."/>
            <person name="Kamisugi Y."/>
            <person name="Saleh O."/>
            <person name="Blanc G."/>
            <person name="Decker E.L."/>
            <person name="van Gessel N."/>
            <person name="Grimwood J."/>
            <person name="Hayes R.D."/>
            <person name="Graham S.W."/>
            <person name="Gunter L.E."/>
            <person name="McDaniel S.F."/>
            <person name="Hoernstein S.N.W."/>
            <person name="Larsson A."/>
            <person name="Li F.W."/>
            <person name="Perroud P.F."/>
            <person name="Phillips J."/>
            <person name="Ranjan P."/>
            <person name="Rokshar D.S."/>
            <person name="Rothfels C.J."/>
            <person name="Schneider L."/>
            <person name="Shu S."/>
            <person name="Stevenson D.W."/>
            <person name="Thummler F."/>
            <person name="Tillich M."/>
            <person name="Villarreal Aguilar J.C."/>
            <person name="Widiez T."/>
            <person name="Wong G.K."/>
            <person name="Wymore A."/>
            <person name="Zhang Y."/>
            <person name="Zimmer A.D."/>
            <person name="Quatrano R.S."/>
            <person name="Mayer K.F.X."/>
            <person name="Goodstein D."/>
            <person name="Casacuberta J.M."/>
            <person name="Vandepoele K."/>
            <person name="Reski R."/>
            <person name="Cuming A.C."/>
            <person name="Tuskan G.A."/>
            <person name="Maumus F."/>
            <person name="Salse J."/>
            <person name="Schmutz J."/>
            <person name="Rensing S.A."/>
        </authorList>
    </citation>
    <scope>NUCLEOTIDE SEQUENCE [LARGE SCALE GENOMIC DNA]</scope>
    <source>
        <strain evidence="9 10">cv. Gransden 2004</strain>
    </source>
</reference>
<dbReference type="Gramene" id="Pp3c26_4390V3.2">
    <property type="protein sequence ID" value="Pp3c26_4390V3.2"/>
    <property type="gene ID" value="Pp3c26_4390"/>
</dbReference>
<dbReference type="GeneID" id="112278018"/>
<name>A0A2K1IBV0_PHYPA</name>
<accession>A0A2K1IBV0</accession>
<dbReference type="InterPro" id="IPR051358">
    <property type="entry name" value="TF_AMS/ICE1/BHLH6-like"/>
</dbReference>
<feature type="region of interest" description="Disordered" evidence="5">
    <location>
        <begin position="506"/>
        <end position="532"/>
    </location>
</feature>
<keyword evidence="2" id="KW-0805">Transcription regulation</keyword>
<dbReference type="GO" id="GO:0006355">
    <property type="term" value="P:regulation of DNA-templated transcription"/>
    <property type="evidence" value="ECO:0000318"/>
    <property type="project" value="GO_Central"/>
</dbReference>
<dbReference type="GO" id="GO:0043565">
    <property type="term" value="F:sequence-specific DNA binding"/>
    <property type="evidence" value="ECO:0000318"/>
    <property type="project" value="GO_Central"/>
</dbReference>
<reference evidence="8 10" key="1">
    <citation type="journal article" date="2008" name="Science">
        <title>The Physcomitrella genome reveals evolutionary insights into the conquest of land by plants.</title>
        <authorList>
            <person name="Rensing S."/>
            <person name="Lang D."/>
            <person name="Zimmer A."/>
            <person name="Terry A."/>
            <person name="Salamov A."/>
            <person name="Shapiro H."/>
            <person name="Nishiyama T."/>
            <person name="Perroud P.-F."/>
            <person name="Lindquist E."/>
            <person name="Kamisugi Y."/>
            <person name="Tanahashi T."/>
            <person name="Sakakibara K."/>
            <person name="Fujita T."/>
            <person name="Oishi K."/>
            <person name="Shin-I T."/>
            <person name="Kuroki Y."/>
            <person name="Toyoda A."/>
            <person name="Suzuki Y."/>
            <person name="Hashimoto A."/>
            <person name="Yamaguchi K."/>
            <person name="Sugano A."/>
            <person name="Kohara Y."/>
            <person name="Fujiyama A."/>
            <person name="Anterola A."/>
            <person name="Aoki S."/>
            <person name="Ashton N."/>
            <person name="Barbazuk W.B."/>
            <person name="Barker E."/>
            <person name="Bennetzen J."/>
            <person name="Bezanilla M."/>
            <person name="Blankenship R."/>
            <person name="Cho S.H."/>
            <person name="Dutcher S."/>
            <person name="Estelle M."/>
            <person name="Fawcett J.A."/>
            <person name="Gundlach H."/>
            <person name="Hanada K."/>
            <person name="Heyl A."/>
            <person name="Hicks K.A."/>
            <person name="Hugh J."/>
            <person name="Lohr M."/>
            <person name="Mayer K."/>
            <person name="Melkozernov A."/>
            <person name="Murata T."/>
            <person name="Nelson D."/>
            <person name="Pils B."/>
            <person name="Prigge M."/>
            <person name="Reiss B."/>
            <person name="Renner T."/>
            <person name="Rombauts S."/>
            <person name="Rushton P."/>
            <person name="Sanderfoot A."/>
            <person name="Schween G."/>
            <person name="Shiu S.-H."/>
            <person name="Stueber K."/>
            <person name="Theodoulou F.L."/>
            <person name="Tu H."/>
            <person name="Van de Peer Y."/>
            <person name="Verrier P.J."/>
            <person name="Waters E."/>
            <person name="Wood A."/>
            <person name="Yang L."/>
            <person name="Cove D."/>
            <person name="Cuming A."/>
            <person name="Hasebe M."/>
            <person name="Lucas S."/>
            <person name="Mishler D.B."/>
            <person name="Reski R."/>
            <person name="Grigoriev I."/>
            <person name="Quatrano R.S."/>
            <person name="Boore J.L."/>
        </authorList>
    </citation>
    <scope>NUCLEOTIDE SEQUENCE [LARGE SCALE GENOMIC DNA]</scope>
    <source>
        <strain evidence="9 10">cv. Gransden 2004</strain>
    </source>
</reference>
<evidence type="ECO:0000256" key="5">
    <source>
        <dbReference type="SAM" id="MobiDB-lite"/>
    </source>
</evidence>
<dbReference type="Pfam" id="PF22754">
    <property type="entry name" value="bHLH-TF_ACT-like_plant"/>
    <property type="match status" value="1"/>
</dbReference>
<dbReference type="PROSITE" id="PS50888">
    <property type="entry name" value="BHLH"/>
    <property type="match status" value="1"/>
</dbReference>
<dbReference type="InterPro" id="IPR054502">
    <property type="entry name" value="bHLH-TF_ACT-like_plant"/>
</dbReference>
<organism evidence="8">
    <name type="scientific">Physcomitrium patens</name>
    <name type="common">Spreading-leaved earth moss</name>
    <name type="synonym">Physcomitrella patens</name>
    <dbReference type="NCBI Taxonomy" id="3218"/>
    <lineage>
        <taxon>Eukaryota</taxon>
        <taxon>Viridiplantae</taxon>
        <taxon>Streptophyta</taxon>
        <taxon>Embryophyta</taxon>
        <taxon>Bryophyta</taxon>
        <taxon>Bryophytina</taxon>
        <taxon>Bryopsida</taxon>
        <taxon>Funariidae</taxon>
        <taxon>Funariales</taxon>
        <taxon>Funariaceae</taxon>
        <taxon>Physcomitrium</taxon>
    </lineage>
</organism>
<keyword evidence="4" id="KW-0539">Nucleus</keyword>
<dbReference type="InterPro" id="IPR036638">
    <property type="entry name" value="HLH_DNA-bd_sf"/>
</dbReference>
<dbReference type="PANTHER" id="PTHR31945:SF11">
    <property type="entry name" value="TRANSCRIPTION FACTOR ABORTED MICROSPORES"/>
    <property type="match status" value="1"/>
</dbReference>
<dbReference type="InterPro" id="IPR002912">
    <property type="entry name" value="ACT_dom"/>
</dbReference>
<dbReference type="CDD" id="cd11443">
    <property type="entry name" value="bHLH_AtAMS_like"/>
    <property type="match status" value="1"/>
</dbReference>
<evidence type="ECO:0000313" key="10">
    <source>
        <dbReference type="Proteomes" id="UP000006727"/>
    </source>
</evidence>
<dbReference type="OMA" id="CERKPGR"/>
<dbReference type="EMBL" id="ABEU02000026">
    <property type="protein sequence ID" value="PNR26734.1"/>
    <property type="molecule type" value="Genomic_DNA"/>
</dbReference>
<evidence type="ECO:0000256" key="3">
    <source>
        <dbReference type="ARBA" id="ARBA00023163"/>
    </source>
</evidence>
<dbReference type="RefSeq" id="XP_073387825.1">
    <property type="nucleotide sequence ID" value="XM_073531724.1"/>
</dbReference>
<feature type="region of interest" description="Disordered" evidence="5">
    <location>
        <begin position="162"/>
        <end position="181"/>
    </location>
</feature>
<dbReference type="PaxDb" id="3218-PP1S159_28V6.1"/>
<dbReference type="RefSeq" id="XP_024366767.1">
    <property type="nucleotide sequence ID" value="XM_024510999.1"/>
</dbReference>
<dbReference type="SUPFAM" id="SSF55021">
    <property type="entry name" value="ACT-like"/>
    <property type="match status" value="1"/>
</dbReference>
<dbReference type="InterPro" id="IPR011598">
    <property type="entry name" value="bHLH_dom"/>
</dbReference>
<feature type="compositionally biased region" description="Basic and acidic residues" evidence="5">
    <location>
        <begin position="259"/>
        <end position="273"/>
    </location>
</feature>
<dbReference type="RefSeq" id="XP_024366759.1">
    <property type="nucleotide sequence ID" value="XM_024510991.2"/>
</dbReference>
<dbReference type="PANTHER" id="PTHR31945">
    <property type="entry name" value="TRANSCRIPTION FACTOR SCREAM2-RELATED"/>
    <property type="match status" value="1"/>
</dbReference>
<dbReference type="CDD" id="cd04873">
    <property type="entry name" value="ACT_UUR-ACR-like"/>
    <property type="match status" value="1"/>
</dbReference>
<dbReference type="RefSeq" id="XP_073387823.1">
    <property type="nucleotide sequence ID" value="XM_073531722.1"/>
</dbReference>
<reference evidence="9" key="3">
    <citation type="submission" date="2020-12" db="UniProtKB">
        <authorList>
            <consortium name="EnsemblPlants"/>
        </authorList>
    </citation>
    <scope>IDENTIFICATION</scope>
</reference>
<dbReference type="GO" id="GO:0005634">
    <property type="term" value="C:nucleus"/>
    <property type="evidence" value="ECO:0000318"/>
    <property type="project" value="GO_Central"/>
</dbReference>
<dbReference type="RefSeq" id="XP_024366770.1">
    <property type="nucleotide sequence ID" value="XM_024511002.1"/>
</dbReference>